<dbReference type="Proteomes" id="UP000002588">
    <property type="component" value="Chromosome"/>
</dbReference>
<dbReference type="GO" id="GO:0008168">
    <property type="term" value="F:methyltransferase activity"/>
    <property type="evidence" value="ECO:0007669"/>
    <property type="project" value="UniProtKB-KW"/>
</dbReference>
<feature type="domain" description="Methyltransferase" evidence="4">
    <location>
        <begin position="70"/>
        <end position="169"/>
    </location>
</feature>
<evidence type="ECO:0000256" key="2">
    <source>
        <dbReference type="ARBA" id="ARBA00022679"/>
    </source>
</evidence>
<keyword evidence="2 5" id="KW-0808">Transferase</keyword>
<dbReference type="CDD" id="cd02440">
    <property type="entry name" value="AdoMet_MTases"/>
    <property type="match status" value="1"/>
</dbReference>
<dbReference type="RefSeq" id="WP_011765009.1">
    <property type="nucleotide sequence ID" value="NC_008702.1"/>
</dbReference>
<dbReference type="KEGG" id="azo:azo1276"/>
<accession>A1K4Y8</accession>
<evidence type="ECO:0000313" key="6">
    <source>
        <dbReference type="Proteomes" id="UP000002588"/>
    </source>
</evidence>
<dbReference type="EMBL" id="AM406670">
    <property type="protein sequence ID" value="CAL93893.1"/>
    <property type="molecule type" value="Genomic_DNA"/>
</dbReference>
<reference evidence="5 6" key="1">
    <citation type="journal article" date="2006" name="Nat. Biotechnol.">
        <title>Complete genome of the mutualistic, N2-fixing grass endophyte Azoarcus sp. strain BH72.</title>
        <authorList>
            <person name="Krause A."/>
            <person name="Ramakumar A."/>
            <person name="Bartels D."/>
            <person name="Battistoni F."/>
            <person name="Bekel T."/>
            <person name="Boch J."/>
            <person name="Boehm M."/>
            <person name="Friedrich F."/>
            <person name="Hurek T."/>
            <person name="Krause L."/>
            <person name="Linke B."/>
            <person name="McHardy A.C."/>
            <person name="Sarkar A."/>
            <person name="Schneiker S."/>
            <person name="Syed A.A."/>
            <person name="Thauer R."/>
            <person name="Vorhoelter F.-J."/>
            <person name="Weidner S."/>
            <person name="Puehler A."/>
            <person name="Reinhold-Hurek B."/>
            <person name="Kaiser O."/>
            <person name="Goesmann A."/>
        </authorList>
    </citation>
    <scope>NUCLEOTIDE SEQUENCE [LARGE SCALE GENOMIC DNA]</scope>
    <source>
        <strain evidence="5 6">BH72</strain>
    </source>
</reference>
<dbReference type="InterPro" id="IPR023576">
    <property type="entry name" value="UbiE/COQ5_MeTrFase_CS"/>
</dbReference>
<keyword evidence="1 5" id="KW-0489">Methyltransferase</keyword>
<dbReference type="PANTHER" id="PTHR42912">
    <property type="entry name" value="METHYLTRANSFERASE"/>
    <property type="match status" value="1"/>
</dbReference>
<dbReference type="InterPro" id="IPR050508">
    <property type="entry name" value="Methyltransf_Superfamily"/>
</dbReference>
<evidence type="ECO:0000256" key="1">
    <source>
        <dbReference type="ARBA" id="ARBA00022603"/>
    </source>
</evidence>
<organism evidence="5 6">
    <name type="scientific">Azoarcus sp. (strain BH72)</name>
    <dbReference type="NCBI Taxonomy" id="418699"/>
    <lineage>
        <taxon>Bacteria</taxon>
        <taxon>Pseudomonadati</taxon>
        <taxon>Pseudomonadota</taxon>
        <taxon>Betaproteobacteria</taxon>
        <taxon>Rhodocyclales</taxon>
        <taxon>Zoogloeaceae</taxon>
        <taxon>Azoarcus</taxon>
    </lineage>
</organism>
<dbReference type="GO" id="GO:0032259">
    <property type="term" value="P:methylation"/>
    <property type="evidence" value="ECO:0007669"/>
    <property type="project" value="UniProtKB-KW"/>
</dbReference>
<proteinExistence type="predicted"/>
<evidence type="ECO:0000256" key="3">
    <source>
        <dbReference type="ARBA" id="ARBA00022691"/>
    </source>
</evidence>
<dbReference type="PANTHER" id="PTHR42912:SF93">
    <property type="entry name" value="N6-ADENOSINE-METHYLTRANSFERASE TMT1A"/>
    <property type="match status" value="1"/>
</dbReference>
<dbReference type="HOGENOM" id="CLU_955297_0_0_4"/>
<gene>
    <name evidence="5" type="ordered locus">azo1276</name>
</gene>
<sequence>MPSPALLLNLFLDLVARGEQPRVPEPALVMDDPAAAEAFMRAGREDGMLAHTYVYHAIQASAVIPAGGTVLDLGCGPANQLVQVARLNPDARFIGVDASPAMLALARETLARCDVGNVTLREAQMQALADIPDASVDAVISTMSLHHLTDFAALAATLAEVKRVLRPGGGVYLVDFGRLRRAAGQHFFAHERAASQPQLFTTDYHHSLRAAFSLAELQAAARVLGAAVRVRRTFLVPFLVAIRSRQPNRLRRESRAAARALYLALSPRQRFELRDLARFFGHGGFPLAYRPWWPWHRGR</sequence>
<name>A1K4Y8_AZOSB</name>
<protein>
    <submittedName>
        <fullName evidence="5">O-methyltransferase</fullName>
        <ecNumber evidence="5">2.1.1.-</ecNumber>
    </submittedName>
</protein>
<dbReference type="PROSITE" id="PS01184">
    <property type="entry name" value="UBIE_2"/>
    <property type="match status" value="1"/>
</dbReference>
<dbReference type="eggNOG" id="COG2226">
    <property type="taxonomic scope" value="Bacteria"/>
</dbReference>
<dbReference type="Pfam" id="PF13649">
    <property type="entry name" value="Methyltransf_25"/>
    <property type="match status" value="1"/>
</dbReference>
<dbReference type="InterPro" id="IPR029063">
    <property type="entry name" value="SAM-dependent_MTases_sf"/>
</dbReference>
<keyword evidence="3" id="KW-0949">S-adenosyl-L-methionine</keyword>
<dbReference type="EC" id="2.1.1.-" evidence="5"/>
<evidence type="ECO:0000313" key="5">
    <source>
        <dbReference type="EMBL" id="CAL93893.1"/>
    </source>
</evidence>
<dbReference type="STRING" id="62928.azo1276"/>
<evidence type="ECO:0000259" key="4">
    <source>
        <dbReference type="Pfam" id="PF13649"/>
    </source>
</evidence>
<dbReference type="Gene3D" id="3.40.50.150">
    <property type="entry name" value="Vaccinia Virus protein VP39"/>
    <property type="match status" value="1"/>
</dbReference>
<dbReference type="AlphaFoldDB" id="A1K4Y8"/>
<dbReference type="InterPro" id="IPR041698">
    <property type="entry name" value="Methyltransf_25"/>
</dbReference>
<dbReference type="SUPFAM" id="SSF53335">
    <property type="entry name" value="S-adenosyl-L-methionine-dependent methyltransferases"/>
    <property type="match status" value="1"/>
</dbReference>
<keyword evidence="6" id="KW-1185">Reference proteome</keyword>